<evidence type="ECO:0000256" key="4">
    <source>
        <dbReference type="ARBA" id="ARBA00022833"/>
    </source>
</evidence>
<feature type="domain" description="C2H2-type" evidence="6">
    <location>
        <begin position="43"/>
        <end position="70"/>
    </location>
</feature>
<keyword evidence="3" id="KW-0863">Zinc-finger</keyword>
<dbReference type="PANTHER" id="PTHR24379">
    <property type="entry name" value="KRAB AND ZINC FINGER DOMAIN-CONTAINING"/>
    <property type="match status" value="1"/>
</dbReference>
<dbReference type="AlphaFoldDB" id="A0A1B0DNK2"/>
<dbReference type="SMART" id="SM00355">
    <property type="entry name" value="ZnF_C2H2"/>
    <property type="match status" value="4"/>
</dbReference>
<dbReference type="EMBL" id="AJVK01017629">
    <property type="status" value="NOT_ANNOTATED_CDS"/>
    <property type="molecule type" value="Genomic_DNA"/>
</dbReference>
<dbReference type="SUPFAM" id="SSF57667">
    <property type="entry name" value="beta-beta-alpha zinc fingers"/>
    <property type="match status" value="1"/>
</dbReference>
<evidence type="ECO:0000313" key="8">
    <source>
        <dbReference type="Proteomes" id="UP000092462"/>
    </source>
</evidence>
<dbReference type="PROSITE" id="PS50157">
    <property type="entry name" value="ZINC_FINGER_C2H2_2"/>
    <property type="match status" value="2"/>
</dbReference>
<name>A0A1B0DNK2_PHLPP</name>
<feature type="region of interest" description="Disordered" evidence="5">
    <location>
        <begin position="1"/>
        <end position="42"/>
    </location>
</feature>
<evidence type="ECO:0000256" key="1">
    <source>
        <dbReference type="ARBA" id="ARBA00022723"/>
    </source>
</evidence>
<feature type="compositionally biased region" description="Polar residues" evidence="5">
    <location>
        <begin position="1"/>
        <end position="24"/>
    </location>
</feature>
<evidence type="ECO:0000259" key="6">
    <source>
        <dbReference type="PROSITE" id="PS50157"/>
    </source>
</evidence>
<keyword evidence="4" id="KW-0862">Zinc</keyword>
<proteinExistence type="predicted"/>
<dbReference type="InterPro" id="IPR036236">
    <property type="entry name" value="Znf_C2H2_sf"/>
</dbReference>
<dbReference type="EnsemblMetazoa" id="PPAI010047-RA">
    <property type="protein sequence ID" value="PPAI010047-PA"/>
    <property type="gene ID" value="PPAI010047"/>
</dbReference>
<dbReference type="Proteomes" id="UP000092462">
    <property type="component" value="Unassembled WGS sequence"/>
</dbReference>
<evidence type="ECO:0000256" key="5">
    <source>
        <dbReference type="SAM" id="MobiDB-lite"/>
    </source>
</evidence>
<dbReference type="VEuPathDB" id="VectorBase:PPAPM1_011436"/>
<dbReference type="GO" id="GO:0008270">
    <property type="term" value="F:zinc ion binding"/>
    <property type="evidence" value="ECO:0007669"/>
    <property type="project" value="UniProtKB-KW"/>
</dbReference>
<reference evidence="7" key="1">
    <citation type="submission" date="2022-08" db="UniProtKB">
        <authorList>
            <consortium name="EnsemblMetazoa"/>
        </authorList>
    </citation>
    <scope>IDENTIFICATION</scope>
    <source>
        <strain evidence="7">Israel</strain>
    </source>
</reference>
<dbReference type="PROSITE" id="PS00028">
    <property type="entry name" value="ZINC_FINGER_C2H2_1"/>
    <property type="match status" value="3"/>
</dbReference>
<feature type="domain" description="C2H2-type" evidence="6">
    <location>
        <begin position="98"/>
        <end position="125"/>
    </location>
</feature>
<keyword evidence="1" id="KW-0479">Metal-binding</keyword>
<dbReference type="PANTHER" id="PTHR24379:SF121">
    <property type="entry name" value="C2H2-TYPE DOMAIN-CONTAINING PROTEIN"/>
    <property type="match status" value="1"/>
</dbReference>
<accession>A0A1B0DNK2</accession>
<dbReference type="InterPro" id="IPR013087">
    <property type="entry name" value="Znf_C2H2_type"/>
</dbReference>
<feature type="compositionally biased region" description="Basic residues" evidence="5">
    <location>
        <begin position="29"/>
        <end position="41"/>
    </location>
</feature>
<keyword evidence="2" id="KW-0677">Repeat</keyword>
<evidence type="ECO:0000256" key="2">
    <source>
        <dbReference type="ARBA" id="ARBA00022737"/>
    </source>
</evidence>
<dbReference type="Pfam" id="PF12874">
    <property type="entry name" value="zf-met"/>
    <property type="match status" value="1"/>
</dbReference>
<keyword evidence="8" id="KW-1185">Reference proteome</keyword>
<dbReference type="Gene3D" id="3.30.160.60">
    <property type="entry name" value="Classic Zinc Finger"/>
    <property type="match status" value="2"/>
</dbReference>
<sequence>MNFHQEAQTQNFLSADQVSEQIPQNHPAAKPKKTRKRRAPGRPKCLNCGKKFFEEHELEEHNKSHRKQKRVQCSICFREMGINVLSRHMNAHACQNMYQCNQCLAQFTTIQERNNHVKKQHWDRPKIPCEICKAVCTSKSDFKNHIMSHFKRSF</sequence>
<evidence type="ECO:0000256" key="3">
    <source>
        <dbReference type="ARBA" id="ARBA00022771"/>
    </source>
</evidence>
<evidence type="ECO:0000313" key="7">
    <source>
        <dbReference type="EnsemblMetazoa" id="PPAI010047-PA"/>
    </source>
</evidence>
<dbReference type="VEuPathDB" id="VectorBase:PPAI010047"/>
<protein>
    <recommendedName>
        <fullName evidence="6">C2H2-type domain-containing protein</fullName>
    </recommendedName>
</protein>
<organism evidence="7 8">
    <name type="scientific">Phlebotomus papatasi</name>
    <name type="common">Sandfly</name>
    <dbReference type="NCBI Taxonomy" id="29031"/>
    <lineage>
        <taxon>Eukaryota</taxon>
        <taxon>Metazoa</taxon>
        <taxon>Ecdysozoa</taxon>
        <taxon>Arthropoda</taxon>
        <taxon>Hexapoda</taxon>
        <taxon>Insecta</taxon>
        <taxon>Pterygota</taxon>
        <taxon>Neoptera</taxon>
        <taxon>Endopterygota</taxon>
        <taxon>Diptera</taxon>
        <taxon>Nematocera</taxon>
        <taxon>Psychodoidea</taxon>
        <taxon>Psychodidae</taxon>
        <taxon>Phlebotomus</taxon>
        <taxon>Phlebotomus</taxon>
    </lineage>
</organism>